<evidence type="ECO:0000256" key="1">
    <source>
        <dbReference type="SAM" id="MobiDB-lite"/>
    </source>
</evidence>
<evidence type="ECO:0000313" key="2">
    <source>
        <dbReference type="EMBL" id="ACR38550.1"/>
    </source>
</evidence>
<feature type="compositionally biased region" description="Basic residues" evidence="1">
    <location>
        <begin position="254"/>
        <end position="270"/>
    </location>
</feature>
<feature type="region of interest" description="Disordered" evidence="1">
    <location>
        <begin position="248"/>
        <end position="270"/>
    </location>
</feature>
<reference evidence="2" key="2">
    <citation type="submission" date="2012-06" db="EMBL/GenBank/DDBJ databases">
        <authorList>
            <person name="Yu Y."/>
            <person name="Currie J."/>
            <person name="Lomeli R."/>
            <person name="Angelova A."/>
            <person name="Collura K."/>
            <person name="Wissotski M."/>
            <person name="Campos D."/>
            <person name="Kudrna D."/>
            <person name="Golser W."/>
            <person name="Ashely E."/>
            <person name="Descour A."/>
            <person name="Fernandes J."/>
            <person name="Soderlund C."/>
            <person name="Walbot V."/>
        </authorList>
    </citation>
    <scope>NUCLEOTIDE SEQUENCE</scope>
    <source>
        <strain evidence="2">B73</strain>
    </source>
</reference>
<sequence length="290" mass="31629">MSPEFPSTSSEWLLLCEVSETGKLGVPFPFRSPQTLNEITHLKIASLQSTRDLHRARGNLRVDSSITLHWKQTDICIVLLPFLLNERRSILCPILRTWASFLEYPAHHKRVLRYLHGGVALEAVLVHDPVGALALGGAPGVEYERLLHPDDPGPMAHLPVLAGGLPVPSRRGAVGASAVGVLAVEAAEEVPLGVAGAEAGARGQVPGLELVQVDLGDGVDLERAAENLALEVVRHELLVGGVEAETRREGGGLGRRRRRRRGGRRWRRRGRRRGRVGHVCATRADCRRRG</sequence>
<dbReference type="EMBL" id="BT088197">
    <property type="protein sequence ID" value="ACR38550.1"/>
    <property type="molecule type" value="mRNA"/>
</dbReference>
<dbReference type="AlphaFoldDB" id="C4JBK0"/>
<accession>C4JBK0</accession>
<organism evidence="2">
    <name type="scientific">Zea mays</name>
    <name type="common">Maize</name>
    <dbReference type="NCBI Taxonomy" id="4577"/>
    <lineage>
        <taxon>Eukaryota</taxon>
        <taxon>Viridiplantae</taxon>
        <taxon>Streptophyta</taxon>
        <taxon>Embryophyta</taxon>
        <taxon>Tracheophyta</taxon>
        <taxon>Spermatophyta</taxon>
        <taxon>Magnoliopsida</taxon>
        <taxon>Liliopsida</taxon>
        <taxon>Poales</taxon>
        <taxon>Poaceae</taxon>
        <taxon>PACMAD clade</taxon>
        <taxon>Panicoideae</taxon>
        <taxon>Andropogonodae</taxon>
        <taxon>Andropogoneae</taxon>
        <taxon>Tripsacinae</taxon>
        <taxon>Zea</taxon>
    </lineage>
</organism>
<proteinExistence type="evidence at transcript level"/>
<protein>
    <submittedName>
        <fullName evidence="2">Uncharacterized protein</fullName>
    </submittedName>
</protein>
<reference evidence="2" key="1">
    <citation type="journal article" date="2009" name="PLoS Genet.">
        <title>Sequencing, mapping, and analysis of 27,455 maize full-length cDNAs.</title>
        <authorList>
            <person name="Soderlund C."/>
            <person name="Descour A."/>
            <person name="Kudrna D."/>
            <person name="Bomhoff M."/>
            <person name="Boyd L."/>
            <person name="Currie J."/>
            <person name="Angelova A."/>
            <person name="Collura K."/>
            <person name="Wissotski M."/>
            <person name="Ashley E."/>
            <person name="Morrow D."/>
            <person name="Fernandes J."/>
            <person name="Walbot V."/>
            <person name="Yu Y."/>
        </authorList>
    </citation>
    <scope>NUCLEOTIDE SEQUENCE</scope>
    <source>
        <strain evidence="2">B73</strain>
    </source>
</reference>
<name>C4JBK0_MAIZE</name>